<reference evidence="5 6" key="1">
    <citation type="submission" date="2020-07" db="EMBL/GenBank/DDBJ databases">
        <title>Sequencing the genomes of 1000 actinobacteria strains.</title>
        <authorList>
            <person name="Klenk H.-P."/>
        </authorList>
    </citation>
    <scope>NUCLEOTIDE SEQUENCE [LARGE SCALE GENOMIC DNA]</scope>
    <source>
        <strain evidence="5 6">DSM 102047</strain>
    </source>
</reference>
<name>A0A7Y9S8A4_9MICC</name>
<dbReference type="AlphaFoldDB" id="A0A7Y9S8A4"/>
<evidence type="ECO:0000256" key="2">
    <source>
        <dbReference type="ARBA" id="ARBA00022729"/>
    </source>
</evidence>
<organism evidence="5 6">
    <name type="scientific">Psychromicrobium silvestre</name>
    <dbReference type="NCBI Taxonomy" id="1645614"/>
    <lineage>
        <taxon>Bacteria</taxon>
        <taxon>Bacillati</taxon>
        <taxon>Actinomycetota</taxon>
        <taxon>Actinomycetes</taxon>
        <taxon>Micrococcales</taxon>
        <taxon>Micrococcaceae</taxon>
        <taxon>Psychromicrobium</taxon>
    </lineage>
</organism>
<protein>
    <submittedName>
        <fullName evidence="5">Pimeloyl-ACP methyl ester carboxylesterase</fullName>
    </submittedName>
</protein>
<evidence type="ECO:0000256" key="3">
    <source>
        <dbReference type="ARBA" id="ARBA00022801"/>
    </source>
</evidence>
<dbReference type="PANTHER" id="PTHR43248">
    <property type="entry name" value="2-SUCCINYL-6-HYDROXY-2,4-CYCLOHEXADIENE-1-CARBOXYLATE SYNTHASE"/>
    <property type="match status" value="1"/>
</dbReference>
<accession>A0A7Y9S8A4</accession>
<dbReference type="InterPro" id="IPR029058">
    <property type="entry name" value="AB_hydrolase_fold"/>
</dbReference>
<evidence type="ECO:0000313" key="6">
    <source>
        <dbReference type="Proteomes" id="UP000521748"/>
    </source>
</evidence>
<keyword evidence="2" id="KW-0732">Signal</keyword>
<keyword evidence="6" id="KW-1185">Reference proteome</keyword>
<dbReference type="RefSeq" id="WP_246279609.1">
    <property type="nucleotide sequence ID" value="NZ_JACBYQ010000002.1"/>
</dbReference>
<feature type="domain" description="Peptidase S33 tripeptidyl aminopeptidase-like C-terminal" evidence="4">
    <location>
        <begin position="423"/>
        <end position="525"/>
    </location>
</feature>
<dbReference type="Pfam" id="PF08386">
    <property type="entry name" value="Abhydrolase_4"/>
    <property type="match status" value="1"/>
</dbReference>
<gene>
    <name evidence="5" type="ORF">FHU41_002510</name>
</gene>
<dbReference type="InterPro" id="IPR013595">
    <property type="entry name" value="Pept_S33_TAP-like_C"/>
</dbReference>
<dbReference type="EMBL" id="JACBYQ010000002">
    <property type="protein sequence ID" value="NYE96260.1"/>
    <property type="molecule type" value="Genomic_DNA"/>
</dbReference>
<dbReference type="PANTHER" id="PTHR43248:SF29">
    <property type="entry name" value="TRIPEPTIDYL AMINOPEPTIDASE"/>
    <property type="match status" value="1"/>
</dbReference>
<dbReference type="Proteomes" id="UP000521748">
    <property type="component" value="Unassembled WGS sequence"/>
</dbReference>
<keyword evidence="3" id="KW-0378">Hydrolase</keyword>
<dbReference type="InterPro" id="IPR051601">
    <property type="entry name" value="Serine_prot/Carboxylest_S33"/>
</dbReference>
<evidence type="ECO:0000259" key="4">
    <source>
        <dbReference type="Pfam" id="PF08386"/>
    </source>
</evidence>
<dbReference type="Gene3D" id="3.40.50.1820">
    <property type="entry name" value="alpha/beta hydrolase"/>
    <property type="match status" value="1"/>
</dbReference>
<dbReference type="GO" id="GO:0016787">
    <property type="term" value="F:hydrolase activity"/>
    <property type="evidence" value="ECO:0007669"/>
    <property type="project" value="UniProtKB-KW"/>
</dbReference>
<evidence type="ECO:0000313" key="5">
    <source>
        <dbReference type="EMBL" id="NYE96260.1"/>
    </source>
</evidence>
<dbReference type="SUPFAM" id="SSF53474">
    <property type="entry name" value="alpha/beta-Hydrolases"/>
    <property type="match status" value="1"/>
</dbReference>
<proteinExistence type="inferred from homology"/>
<evidence type="ECO:0000256" key="1">
    <source>
        <dbReference type="ARBA" id="ARBA00010088"/>
    </source>
</evidence>
<comment type="similarity">
    <text evidence="1">Belongs to the peptidase S33 family.</text>
</comment>
<sequence>MPTDAGAAMKTARPPRLLSRATKSLTVVVIGLLSLTACVPLFPGTGTNTQGSQDPTAIQDVPQNLLEFYTQQVTWTSCEQAMRCAKVKVPMDYSHPEGQSIELAVVKLPASGTKKGSLLINPGGPGGSGYDMVADSSSLFSSKLRGSYDIVGFDPRGVKRSAPVKCISDAAMDEERQQDYDLDTNAGLAAYETQNKSDVAQCVKNTGDVLGFVDTVSSVKDMDILRGVLNEQKLDYLGFSYGTKLGASYADLFPSKVGKFVLDGALDPTLTVETLGMGQAKAFEAALHSWAEQCVQSADCPVRGTADEAVQQIRDLNASYEKTPQKTQDGRLLTGSGFSSGLSLAMYSTDLWDVLQKALTDAFNGDPNAMMSLADYAADRDPNTGKYSSNSAFAFTAINCLDYQMTTDITALRAESKALQAASPTFGKYLGYSGLTCKDWPYKSKVTPHPIAAKGTGPIVVIGTTRDPATPYQWAQALRKQLASGVLVTWDGDGHTAYGRSNACVQNAVDSYFVDGSTPKDGLQC</sequence>
<comment type="caution">
    <text evidence="5">The sequence shown here is derived from an EMBL/GenBank/DDBJ whole genome shotgun (WGS) entry which is preliminary data.</text>
</comment>